<dbReference type="Proteomes" id="UP001652661">
    <property type="component" value="Chromosome X"/>
</dbReference>
<comment type="caution">
    <text evidence="8">Lacks conserved residue(s) required for the propagation of feature annotation.</text>
</comment>
<keyword evidence="4 8" id="KW-1133">Transmembrane helix</keyword>
<dbReference type="OrthoDB" id="6366728at2759"/>
<keyword evidence="7 8" id="KW-0807">Transducer</keyword>
<evidence type="ECO:0000256" key="2">
    <source>
        <dbReference type="ARBA" id="ARBA00022475"/>
    </source>
</evidence>
<dbReference type="InterPro" id="IPR013604">
    <property type="entry name" value="7TM_chemorcpt"/>
</dbReference>
<comment type="similarity">
    <text evidence="8">Belongs to the insect chemoreceptor superfamily. Gustatory receptor (GR) family.</text>
</comment>
<evidence type="ECO:0000256" key="3">
    <source>
        <dbReference type="ARBA" id="ARBA00022692"/>
    </source>
</evidence>
<keyword evidence="3 8" id="KW-0812">Transmembrane</keyword>
<accession>A0A6P4J3X9</accession>
<dbReference type="GO" id="GO:0030425">
    <property type="term" value="C:dendrite"/>
    <property type="evidence" value="ECO:0007669"/>
    <property type="project" value="TreeGrafter"/>
</dbReference>
<comment type="subcellular location">
    <subcellularLocation>
        <location evidence="1 8">Cell membrane</location>
        <topology evidence="1 8">Multi-pass membrane protein</topology>
    </subcellularLocation>
</comment>
<evidence type="ECO:0000256" key="7">
    <source>
        <dbReference type="ARBA" id="ARBA00023224"/>
    </source>
</evidence>
<sequence length="352" mass="40125">MSLWLERCLTGYFQLMGLTCGWSGSRLGRLLGSSWLLLIMIELAGQIRSYFKGEFGDEHVTPGTSFLFANTVQGVSVGYKLVHALIAGMALVECQRNRRLLEQLPPVRITPFIYRQLAVELLLNGYIVGVNICLCWNRLELLLECLRVVYSNQAVRARYLQMLLLVDRLDFQLEQLLKKMAGRGRPLDYQSLRCDYAHWAKVTRSLSQLYGLSLLLLNVLCLGDCLIACNVYFMVEYIEVISASWYVFAQAVYIVLPTLVKIWTLCAACQRCVEKAKYLQAQLKDRPGQSPAERSQIEEFVLQIMQDPIYFDVCGIYQLNLQSLAGMFFFILEALVIFLQFVSLVGPSQSMD</sequence>
<keyword evidence="9" id="KW-1185">Reference proteome</keyword>
<organism evidence="9 10">
    <name type="scientific">Drosophila kikkawai</name>
    <name type="common">Fruit fly</name>
    <dbReference type="NCBI Taxonomy" id="30033"/>
    <lineage>
        <taxon>Eukaryota</taxon>
        <taxon>Metazoa</taxon>
        <taxon>Ecdysozoa</taxon>
        <taxon>Arthropoda</taxon>
        <taxon>Hexapoda</taxon>
        <taxon>Insecta</taxon>
        <taxon>Pterygota</taxon>
        <taxon>Neoptera</taxon>
        <taxon>Endopterygota</taxon>
        <taxon>Diptera</taxon>
        <taxon>Brachycera</taxon>
        <taxon>Muscomorpha</taxon>
        <taxon>Ephydroidea</taxon>
        <taxon>Drosophilidae</taxon>
        <taxon>Drosophila</taxon>
        <taxon>Sophophora</taxon>
    </lineage>
</organism>
<dbReference type="AlphaFoldDB" id="A0A6P4J3X9"/>
<evidence type="ECO:0000256" key="1">
    <source>
        <dbReference type="ARBA" id="ARBA00004651"/>
    </source>
</evidence>
<comment type="function">
    <text evidence="8">Gustatory receptor which mediates acceptance or avoidance behavior, depending on its substrates.</text>
</comment>
<evidence type="ECO:0000256" key="6">
    <source>
        <dbReference type="ARBA" id="ARBA00023170"/>
    </source>
</evidence>
<feature type="transmembrane region" description="Helical" evidence="8">
    <location>
        <begin position="324"/>
        <end position="346"/>
    </location>
</feature>
<dbReference type="OMA" id="IVCNVYF"/>
<evidence type="ECO:0000313" key="9">
    <source>
        <dbReference type="Proteomes" id="UP001652661"/>
    </source>
</evidence>
<reference evidence="10" key="1">
    <citation type="submission" date="2025-08" db="UniProtKB">
        <authorList>
            <consortium name="RefSeq"/>
        </authorList>
    </citation>
    <scope>IDENTIFICATION</scope>
    <source>
        <strain evidence="10">14028-0561.14</strain>
        <tissue evidence="10">Whole fly</tissue>
    </source>
</reference>
<dbReference type="GO" id="GO:0043025">
    <property type="term" value="C:neuronal cell body"/>
    <property type="evidence" value="ECO:0007669"/>
    <property type="project" value="TreeGrafter"/>
</dbReference>
<dbReference type="GO" id="GO:0007165">
    <property type="term" value="P:signal transduction"/>
    <property type="evidence" value="ECO:0007669"/>
    <property type="project" value="UniProtKB-KW"/>
</dbReference>
<dbReference type="GO" id="GO:0030424">
    <property type="term" value="C:axon"/>
    <property type="evidence" value="ECO:0007669"/>
    <property type="project" value="TreeGrafter"/>
</dbReference>
<proteinExistence type="inferred from homology"/>
<dbReference type="PANTHER" id="PTHR21143">
    <property type="entry name" value="INVERTEBRATE GUSTATORY RECEPTOR"/>
    <property type="match status" value="1"/>
</dbReference>
<dbReference type="PANTHER" id="PTHR21143:SF133">
    <property type="entry name" value="GUSTATORY AND PHEROMONE RECEPTOR 32A-RELATED"/>
    <property type="match status" value="1"/>
</dbReference>
<keyword evidence="5 8" id="KW-0472">Membrane</keyword>
<feature type="transmembrane region" description="Helical" evidence="8">
    <location>
        <begin position="209"/>
        <end position="233"/>
    </location>
</feature>
<dbReference type="Pfam" id="PF08395">
    <property type="entry name" value="7tm_7"/>
    <property type="match status" value="1"/>
</dbReference>
<name>A0A6P4J3X9_DROKI</name>
<dbReference type="GO" id="GO:0007635">
    <property type="term" value="P:chemosensory behavior"/>
    <property type="evidence" value="ECO:0007669"/>
    <property type="project" value="TreeGrafter"/>
</dbReference>
<evidence type="ECO:0000313" key="10">
    <source>
        <dbReference type="RefSeq" id="XP_017030044.1"/>
    </source>
</evidence>
<feature type="transmembrane region" description="Helical" evidence="8">
    <location>
        <begin position="245"/>
        <end position="268"/>
    </location>
</feature>
<keyword evidence="2 8" id="KW-1003">Cell membrane</keyword>
<dbReference type="GO" id="GO:0008049">
    <property type="term" value="P:male courtship behavior"/>
    <property type="evidence" value="ECO:0007669"/>
    <property type="project" value="TreeGrafter"/>
</dbReference>
<gene>
    <name evidence="10" type="primary">Gr9a</name>
</gene>
<evidence type="ECO:0000256" key="8">
    <source>
        <dbReference type="RuleBase" id="RU363108"/>
    </source>
</evidence>
<evidence type="ECO:0000256" key="5">
    <source>
        <dbReference type="ARBA" id="ARBA00023136"/>
    </source>
</evidence>
<evidence type="ECO:0000256" key="4">
    <source>
        <dbReference type="ARBA" id="ARBA00022989"/>
    </source>
</evidence>
<keyword evidence="6 8" id="KW-0675">Receptor</keyword>
<dbReference type="GO" id="GO:0050909">
    <property type="term" value="P:sensory perception of taste"/>
    <property type="evidence" value="ECO:0007669"/>
    <property type="project" value="InterPro"/>
</dbReference>
<dbReference type="GO" id="GO:0005886">
    <property type="term" value="C:plasma membrane"/>
    <property type="evidence" value="ECO:0007669"/>
    <property type="project" value="UniProtKB-SubCell"/>
</dbReference>
<dbReference type="RefSeq" id="XP_017030044.1">
    <property type="nucleotide sequence ID" value="XM_017174555.1"/>
</dbReference>
<protein>
    <recommendedName>
        <fullName evidence="8">Gustatory receptor</fullName>
    </recommendedName>
</protein>